<reference evidence="4 5" key="1">
    <citation type="journal article" date="2019" name="Int. J. Syst. Evol. Microbiol.">
        <title>The Global Catalogue of Microorganisms (GCM) 10K type strain sequencing project: providing services to taxonomists for standard genome sequencing and annotation.</title>
        <authorList>
            <consortium name="The Broad Institute Genomics Platform"/>
            <consortium name="The Broad Institute Genome Sequencing Center for Infectious Disease"/>
            <person name="Wu L."/>
            <person name="Ma J."/>
        </authorList>
    </citation>
    <scope>NUCLEOTIDE SEQUENCE [LARGE SCALE GENOMIC DNA]</scope>
    <source>
        <strain evidence="4 5">JCM 15589</strain>
    </source>
</reference>
<organism evidence="4 5">
    <name type="scientific">Isoptericola hypogeus</name>
    <dbReference type="NCBI Taxonomy" id="300179"/>
    <lineage>
        <taxon>Bacteria</taxon>
        <taxon>Bacillati</taxon>
        <taxon>Actinomycetota</taxon>
        <taxon>Actinomycetes</taxon>
        <taxon>Micrococcales</taxon>
        <taxon>Promicromonosporaceae</taxon>
        <taxon>Isoptericola</taxon>
    </lineage>
</organism>
<protein>
    <submittedName>
        <fullName evidence="4">DUF305 domain-containing protein</fullName>
    </submittedName>
</protein>
<dbReference type="RefSeq" id="WP_344244731.1">
    <property type="nucleotide sequence ID" value="NZ_BAAAPM010000002.1"/>
</dbReference>
<feature type="domain" description="DUF305" evidence="3">
    <location>
        <begin position="52"/>
        <end position="202"/>
    </location>
</feature>
<dbReference type="InterPro" id="IPR012347">
    <property type="entry name" value="Ferritin-like"/>
</dbReference>
<comment type="caution">
    <text evidence="4">The sequence shown here is derived from an EMBL/GenBank/DDBJ whole genome shotgun (WGS) entry which is preliminary data.</text>
</comment>
<name>A0ABN2IPP4_9MICO</name>
<dbReference type="EMBL" id="BAAAPM010000002">
    <property type="protein sequence ID" value="GAA1709245.1"/>
    <property type="molecule type" value="Genomic_DNA"/>
</dbReference>
<evidence type="ECO:0000313" key="4">
    <source>
        <dbReference type="EMBL" id="GAA1709245.1"/>
    </source>
</evidence>
<dbReference type="Pfam" id="PF03713">
    <property type="entry name" value="DUF305"/>
    <property type="match status" value="1"/>
</dbReference>
<dbReference type="PANTHER" id="PTHR36933">
    <property type="entry name" value="SLL0788 PROTEIN"/>
    <property type="match status" value="1"/>
</dbReference>
<accession>A0ABN2IPP4</accession>
<dbReference type="PROSITE" id="PS51257">
    <property type="entry name" value="PROKAR_LIPOPROTEIN"/>
    <property type="match status" value="1"/>
</dbReference>
<feature type="compositionally biased region" description="Polar residues" evidence="1">
    <location>
        <begin position="25"/>
        <end position="43"/>
    </location>
</feature>
<keyword evidence="5" id="KW-1185">Reference proteome</keyword>
<keyword evidence="2" id="KW-0732">Signal</keyword>
<evidence type="ECO:0000256" key="1">
    <source>
        <dbReference type="SAM" id="MobiDB-lite"/>
    </source>
</evidence>
<feature type="signal peptide" evidence="2">
    <location>
        <begin position="1"/>
        <end position="27"/>
    </location>
</feature>
<feature type="region of interest" description="Disordered" evidence="1">
    <location>
        <begin position="25"/>
        <end position="46"/>
    </location>
</feature>
<dbReference type="Gene3D" id="1.20.1260.10">
    <property type="match status" value="1"/>
</dbReference>
<dbReference type="InterPro" id="IPR005183">
    <property type="entry name" value="DUF305_CopM-like"/>
</dbReference>
<proteinExistence type="predicted"/>
<feature type="chain" id="PRO_5045706382" evidence="2">
    <location>
        <begin position="28"/>
        <end position="205"/>
    </location>
</feature>
<gene>
    <name evidence="4" type="ORF">GCM10009809_01850</name>
</gene>
<evidence type="ECO:0000313" key="5">
    <source>
        <dbReference type="Proteomes" id="UP001501138"/>
    </source>
</evidence>
<evidence type="ECO:0000256" key="2">
    <source>
        <dbReference type="SAM" id="SignalP"/>
    </source>
</evidence>
<dbReference type="Proteomes" id="UP001501138">
    <property type="component" value="Unassembled WGS sequence"/>
</dbReference>
<sequence length="205" mass="21787">MKRTLAPALVVAAVAVLGACSNTQQPAHDMSTMSSPTAEQSPAESAPFNDADVEFAQMMIPHHQQAVEMSDLIADKSGIDPRILDLAAQIKDAQAPEIEQLTEWLEQWGAPVPESGSMDSMGSMDHGSTNGMMSADDMEALENASGSEAGRLFLSQMISHHQGAVAMAQTEVDAGENSDAVAMAERIVETQQAEISTMDELLSEK</sequence>
<evidence type="ECO:0000259" key="3">
    <source>
        <dbReference type="Pfam" id="PF03713"/>
    </source>
</evidence>
<dbReference type="PANTHER" id="PTHR36933:SF1">
    <property type="entry name" value="SLL0788 PROTEIN"/>
    <property type="match status" value="1"/>
</dbReference>